<name>A0AAD9QP00_ACRCE</name>
<feature type="compositionally biased region" description="Basic and acidic residues" evidence="1">
    <location>
        <begin position="169"/>
        <end position="184"/>
    </location>
</feature>
<evidence type="ECO:0000256" key="1">
    <source>
        <dbReference type="SAM" id="MobiDB-lite"/>
    </source>
</evidence>
<comment type="caution">
    <text evidence="2">The sequence shown here is derived from an EMBL/GenBank/DDBJ whole genome shotgun (WGS) entry which is preliminary data.</text>
</comment>
<dbReference type="AlphaFoldDB" id="A0AAD9QP00"/>
<dbReference type="EMBL" id="JARQWQ010000022">
    <property type="protein sequence ID" value="KAK2564486.1"/>
    <property type="molecule type" value="Genomic_DNA"/>
</dbReference>
<evidence type="ECO:0008006" key="4">
    <source>
        <dbReference type="Google" id="ProtNLM"/>
    </source>
</evidence>
<keyword evidence="3" id="KW-1185">Reference proteome</keyword>
<organism evidence="2 3">
    <name type="scientific">Acropora cervicornis</name>
    <name type="common">Staghorn coral</name>
    <dbReference type="NCBI Taxonomy" id="6130"/>
    <lineage>
        <taxon>Eukaryota</taxon>
        <taxon>Metazoa</taxon>
        <taxon>Cnidaria</taxon>
        <taxon>Anthozoa</taxon>
        <taxon>Hexacorallia</taxon>
        <taxon>Scleractinia</taxon>
        <taxon>Astrocoeniina</taxon>
        <taxon>Acroporidae</taxon>
        <taxon>Acropora</taxon>
    </lineage>
</organism>
<accession>A0AAD9QP00</accession>
<proteinExistence type="predicted"/>
<gene>
    <name evidence="2" type="ORF">P5673_011928</name>
</gene>
<feature type="region of interest" description="Disordered" evidence="1">
    <location>
        <begin position="162"/>
        <end position="186"/>
    </location>
</feature>
<evidence type="ECO:0000313" key="2">
    <source>
        <dbReference type="EMBL" id="KAK2564486.1"/>
    </source>
</evidence>
<dbReference type="Proteomes" id="UP001249851">
    <property type="component" value="Unassembled WGS sequence"/>
</dbReference>
<protein>
    <recommendedName>
        <fullName evidence="4">Reverse transcriptase domain-containing protein</fullName>
    </recommendedName>
</protein>
<dbReference type="PANTHER" id="PTHR47510:SF3">
    <property type="entry name" value="ENDO_EXONUCLEASE_PHOSPHATASE DOMAIN-CONTAINING PROTEIN"/>
    <property type="match status" value="1"/>
</dbReference>
<reference evidence="2" key="1">
    <citation type="journal article" date="2023" name="G3 (Bethesda)">
        <title>Whole genome assembly and annotation of the endangered Caribbean coral Acropora cervicornis.</title>
        <authorList>
            <person name="Selwyn J.D."/>
            <person name="Vollmer S.V."/>
        </authorList>
    </citation>
    <scope>NUCLEOTIDE SEQUENCE</scope>
    <source>
        <strain evidence="2">K2</strain>
    </source>
</reference>
<sequence length="482" mass="54426">MCSLLCGVLQDRVLGPILYLLCTSPSGDIVRQYNMGYHFYAADTQLYLSFNSLSGDDKAYSVAQVESCVTDIDRWMSCNKVKLNRDKTELLVISSKYQPRPSLDSILVGDHRVNRSDKASNIGVAFDETLSLDKHIVTFPTRGDRTLDLVLTNLKEYYHDPIQRPPHGLSDHMSVEVQPKDRSQLSDSRLTIKTRDLKPSNRLAMRTYLQEVDVHTLVGNAHGCAEKVDPPWVNSALKDLIKRRQRALVENNRPMFRFLRNQVNRDRKICRQRYYDSKVSQLKECKPSAWWNEVKKLSGMSSAVRDSNELIRSLQHISEEPLSASDLANLINDTFLYPMQDFTPLSAETFKLPQDHSTSHPFAVAVHAVYLQLASINPRKASGPGGIPAWLLKENADLLSDTVTDIINCSFGENRLPPSWKSADIVPIPKQKPIKDVKKHLRPISLTPLLSKVAEEFVVGEHLRPSILKKIGDSLSLGSCWP</sequence>
<evidence type="ECO:0000313" key="3">
    <source>
        <dbReference type="Proteomes" id="UP001249851"/>
    </source>
</evidence>
<dbReference type="PANTHER" id="PTHR47510">
    <property type="entry name" value="REVERSE TRANSCRIPTASE DOMAIN-CONTAINING PROTEIN"/>
    <property type="match status" value="1"/>
</dbReference>
<reference evidence="2" key="2">
    <citation type="journal article" date="2023" name="Science">
        <title>Genomic signatures of disease resistance in endangered staghorn corals.</title>
        <authorList>
            <person name="Vollmer S.V."/>
            <person name="Selwyn J.D."/>
            <person name="Despard B.A."/>
            <person name="Roesel C.L."/>
        </authorList>
    </citation>
    <scope>NUCLEOTIDE SEQUENCE</scope>
    <source>
        <strain evidence="2">K2</strain>
    </source>
</reference>